<keyword evidence="5" id="KW-0819">tRNA processing</keyword>
<dbReference type="InterPro" id="IPR027417">
    <property type="entry name" value="P-loop_NTPase"/>
</dbReference>
<proteinExistence type="inferred from homology"/>
<keyword evidence="6" id="KW-0547">Nucleotide-binding</keyword>
<protein>
    <recommendedName>
        <fullName evidence="3">tRNA dimethylallyltransferase</fullName>
        <ecNumber evidence="3">2.5.1.75</ecNumber>
    </recommendedName>
</protein>
<dbReference type="InterPro" id="IPR039657">
    <property type="entry name" value="Dimethylallyltransferase"/>
</dbReference>
<evidence type="ECO:0000256" key="3">
    <source>
        <dbReference type="ARBA" id="ARBA00012665"/>
    </source>
</evidence>
<dbReference type="Pfam" id="PF01715">
    <property type="entry name" value="IPPT"/>
    <property type="match status" value="1"/>
</dbReference>
<dbReference type="PANTHER" id="PTHR11088">
    <property type="entry name" value="TRNA DIMETHYLALLYLTRANSFERASE"/>
    <property type="match status" value="1"/>
</dbReference>
<dbReference type="FunFam" id="1.10.20.140:FF:000001">
    <property type="entry name" value="tRNA dimethylallyltransferase"/>
    <property type="match status" value="1"/>
</dbReference>
<dbReference type="PANTHER" id="PTHR11088:SF60">
    <property type="entry name" value="TRNA DIMETHYLALLYLTRANSFERASE"/>
    <property type="match status" value="1"/>
</dbReference>
<dbReference type="GO" id="GO:0006400">
    <property type="term" value="P:tRNA modification"/>
    <property type="evidence" value="ECO:0007669"/>
    <property type="project" value="TreeGrafter"/>
</dbReference>
<organism evidence="10">
    <name type="scientific">marine sediment metagenome</name>
    <dbReference type="NCBI Taxonomy" id="412755"/>
    <lineage>
        <taxon>unclassified sequences</taxon>
        <taxon>metagenomes</taxon>
        <taxon>ecological metagenomes</taxon>
    </lineage>
</organism>
<comment type="similarity">
    <text evidence="2">Belongs to the IPP transferase family.</text>
</comment>
<name>A0A0F9N8Q2_9ZZZZ</name>
<dbReference type="Gene3D" id="1.10.20.140">
    <property type="match status" value="1"/>
</dbReference>
<comment type="caution">
    <text evidence="10">The sequence shown here is derived from an EMBL/GenBank/DDBJ whole genome shotgun (WGS) entry which is preliminary data.</text>
</comment>
<evidence type="ECO:0000256" key="7">
    <source>
        <dbReference type="ARBA" id="ARBA00022840"/>
    </source>
</evidence>
<dbReference type="SUPFAM" id="SSF52540">
    <property type="entry name" value="P-loop containing nucleoside triphosphate hydrolases"/>
    <property type="match status" value="2"/>
</dbReference>
<gene>
    <name evidence="10" type="ORF">LCGC14_1366570</name>
</gene>
<dbReference type="GO" id="GO:0005524">
    <property type="term" value="F:ATP binding"/>
    <property type="evidence" value="ECO:0007669"/>
    <property type="project" value="UniProtKB-KW"/>
</dbReference>
<evidence type="ECO:0000313" key="10">
    <source>
        <dbReference type="EMBL" id="KKM77782.1"/>
    </source>
</evidence>
<dbReference type="NCBIfam" id="TIGR00174">
    <property type="entry name" value="miaA"/>
    <property type="match status" value="1"/>
</dbReference>
<dbReference type="EC" id="2.5.1.75" evidence="3"/>
<evidence type="ECO:0000256" key="9">
    <source>
        <dbReference type="ARBA" id="ARBA00049563"/>
    </source>
</evidence>
<dbReference type="Gene3D" id="3.40.50.300">
    <property type="entry name" value="P-loop containing nucleotide triphosphate hydrolases"/>
    <property type="match status" value="1"/>
</dbReference>
<keyword evidence="7" id="KW-0067">ATP-binding</keyword>
<sequence length="314" mass="35417">MLPPAIFIMGPTAAGKTDLAIAIADELPVEIISVDSALVYKGMDIGTAKPNSTTLAEYPHHLVDIIEPSEKYSVGQFCSDAKSLMAEITARGKVPLLVGGTMLYFNALQYGISELPTSDEKIRQQMNTDLLAHGPEFLHKRLEKIDPISAKRINVNDPQRVQRALEVYYITGKSMTELTENSGDALSYNVTKIILSPFTRSILHSRIENRYQRMLTDGFVDEVTRLFQREDCHAGLPSIRAVGYRQAWSYLKGDYDRDEFVYKAIVATRQMAKRQITWLRSQKDGTWFNSDVNLPTDAVKQYLLEQVSQLRHNA</sequence>
<dbReference type="GO" id="GO:0052381">
    <property type="term" value="F:tRNA dimethylallyltransferase activity"/>
    <property type="evidence" value="ECO:0007669"/>
    <property type="project" value="UniProtKB-EC"/>
</dbReference>
<keyword evidence="8" id="KW-0460">Magnesium</keyword>
<dbReference type="InterPro" id="IPR018022">
    <property type="entry name" value="IPT"/>
</dbReference>
<dbReference type="EMBL" id="LAZR01008590">
    <property type="protein sequence ID" value="KKM77782.1"/>
    <property type="molecule type" value="Genomic_DNA"/>
</dbReference>
<dbReference type="AlphaFoldDB" id="A0A0F9N8Q2"/>
<reference evidence="10" key="1">
    <citation type="journal article" date="2015" name="Nature">
        <title>Complex archaea that bridge the gap between prokaryotes and eukaryotes.</title>
        <authorList>
            <person name="Spang A."/>
            <person name="Saw J.H."/>
            <person name="Jorgensen S.L."/>
            <person name="Zaremba-Niedzwiedzka K."/>
            <person name="Martijn J."/>
            <person name="Lind A.E."/>
            <person name="van Eijk R."/>
            <person name="Schleper C."/>
            <person name="Guy L."/>
            <person name="Ettema T.J."/>
        </authorList>
    </citation>
    <scope>NUCLEOTIDE SEQUENCE</scope>
</reference>
<evidence type="ECO:0000256" key="8">
    <source>
        <dbReference type="ARBA" id="ARBA00022842"/>
    </source>
</evidence>
<keyword evidence="4" id="KW-0808">Transferase</keyword>
<evidence type="ECO:0000256" key="2">
    <source>
        <dbReference type="ARBA" id="ARBA00005842"/>
    </source>
</evidence>
<comment type="catalytic activity">
    <reaction evidence="9">
        <text>adenosine(37) in tRNA + dimethylallyl diphosphate = N(6)-dimethylallyladenosine(37) in tRNA + diphosphate</text>
        <dbReference type="Rhea" id="RHEA:26482"/>
        <dbReference type="Rhea" id="RHEA-COMP:10162"/>
        <dbReference type="Rhea" id="RHEA-COMP:10375"/>
        <dbReference type="ChEBI" id="CHEBI:33019"/>
        <dbReference type="ChEBI" id="CHEBI:57623"/>
        <dbReference type="ChEBI" id="CHEBI:74411"/>
        <dbReference type="ChEBI" id="CHEBI:74415"/>
        <dbReference type="EC" id="2.5.1.75"/>
    </reaction>
</comment>
<comment type="cofactor">
    <cofactor evidence="1">
        <name>Mg(2+)</name>
        <dbReference type="ChEBI" id="CHEBI:18420"/>
    </cofactor>
</comment>
<evidence type="ECO:0000256" key="1">
    <source>
        <dbReference type="ARBA" id="ARBA00001946"/>
    </source>
</evidence>
<dbReference type="HAMAP" id="MF_00185">
    <property type="entry name" value="IPP_trans"/>
    <property type="match status" value="1"/>
</dbReference>
<accession>A0A0F9N8Q2</accession>
<evidence type="ECO:0000256" key="5">
    <source>
        <dbReference type="ARBA" id="ARBA00022694"/>
    </source>
</evidence>
<evidence type="ECO:0000256" key="6">
    <source>
        <dbReference type="ARBA" id="ARBA00022741"/>
    </source>
</evidence>
<evidence type="ECO:0000256" key="4">
    <source>
        <dbReference type="ARBA" id="ARBA00022679"/>
    </source>
</evidence>